<dbReference type="EMBL" id="NGLE02000001">
    <property type="protein sequence ID" value="MEI5994322.1"/>
    <property type="molecule type" value="Genomic_DNA"/>
</dbReference>
<gene>
    <name evidence="3" type="ORF">A5880_001795</name>
    <name evidence="2" type="ORF">A5880_001880</name>
</gene>
<proteinExistence type="predicted"/>
<dbReference type="OrthoDB" id="2194271at2"/>
<evidence type="ECO:0008006" key="5">
    <source>
        <dbReference type="Google" id="ProtNLM"/>
    </source>
</evidence>
<feature type="transmembrane region" description="Helical" evidence="1">
    <location>
        <begin position="44"/>
        <end position="63"/>
    </location>
</feature>
<keyword evidence="1" id="KW-0472">Membrane</keyword>
<reference evidence="2 4" key="2">
    <citation type="submission" date="2018-07" db="EMBL/GenBank/DDBJ databases">
        <title>The Genome Sequence of Enterococcus sp. DIV0659b.</title>
        <authorList>
            <consortium name="The Broad Institute Genomics Platform"/>
            <consortium name="The Broad Institute Genomic Center for Infectious Diseases"/>
            <person name="Earl A."/>
            <person name="Manson A."/>
            <person name="Schwartman J."/>
            <person name="Gilmore M."/>
            <person name="Abouelleil A."/>
            <person name="Cao P."/>
            <person name="Chapman S."/>
            <person name="Cusick C."/>
            <person name="Shea T."/>
            <person name="Young S."/>
            <person name="Neafsey D."/>
            <person name="Nusbaum C."/>
            <person name="Birren B."/>
        </authorList>
    </citation>
    <scope>NUCLEOTIDE SEQUENCE [LARGE SCALE GENOMIC DNA]</scope>
    <source>
        <strain evidence="2 4">4G2_DIV0659</strain>
    </source>
</reference>
<evidence type="ECO:0000313" key="4">
    <source>
        <dbReference type="Proteomes" id="UP000195139"/>
    </source>
</evidence>
<name>A0A242CEX6_9ENTE</name>
<comment type="caution">
    <text evidence="3">The sequence shown here is derived from an EMBL/GenBank/DDBJ whole genome shotgun (WGS) entry which is preliminary data.</text>
</comment>
<keyword evidence="4" id="KW-1185">Reference proteome</keyword>
<accession>A0A242CEX6</accession>
<keyword evidence="1" id="KW-0812">Transmembrane</keyword>
<keyword evidence="1" id="KW-1133">Transmembrane helix</keyword>
<evidence type="ECO:0000313" key="3">
    <source>
        <dbReference type="EMBL" id="OTO08795.1"/>
    </source>
</evidence>
<sequence>MRYLLGFIFLLIGIWQLVITWRTFTDLKKEGDKNTSSFIMLGLWNSLAFSLIFITVSLGSFFVSF</sequence>
<organism evidence="3">
    <name type="scientific">Candidatus Enterococcus mansonii</name>
    <dbReference type="NCBI Taxonomy" id="1834181"/>
    <lineage>
        <taxon>Bacteria</taxon>
        <taxon>Bacillati</taxon>
        <taxon>Bacillota</taxon>
        <taxon>Bacilli</taxon>
        <taxon>Lactobacillales</taxon>
        <taxon>Enterococcaceae</taxon>
        <taxon>Enterococcus</taxon>
    </lineage>
</organism>
<dbReference type="Proteomes" id="UP000195139">
    <property type="component" value="Unassembled WGS sequence"/>
</dbReference>
<evidence type="ECO:0000313" key="2">
    <source>
        <dbReference type="EMBL" id="MEI5994322.1"/>
    </source>
</evidence>
<protein>
    <recommendedName>
        <fullName evidence="5">Immunity protein PlnM</fullName>
    </recommendedName>
</protein>
<evidence type="ECO:0000256" key="1">
    <source>
        <dbReference type="SAM" id="Phobius"/>
    </source>
</evidence>
<reference evidence="3" key="1">
    <citation type="submission" date="2017-05" db="EMBL/GenBank/DDBJ databases">
        <title>The Genome Sequence of Enterococcus sp. 4G2_DIV0659.</title>
        <authorList>
            <consortium name="The Broad Institute Genomics Platform"/>
            <consortium name="The Broad Institute Genomic Center for Infectious Diseases"/>
            <person name="Earl A."/>
            <person name="Manson A."/>
            <person name="Schwartman J."/>
            <person name="Gilmore M."/>
            <person name="Abouelleil A."/>
            <person name="Cao P."/>
            <person name="Chapman S."/>
            <person name="Cusick C."/>
            <person name="Shea T."/>
            <person name="Young S."/>
            <person name="Neafsey D."/>
            <person name="Nusbaum C."/>
            <person name="Birren B."/>
        </authorList>
    </citation>
    <scope>NUCLEOTIDE SEQUENCE [LARGE SCALE GENOMIC DNA]</scope>
    <source>
        <strain evidence="3">4G2_DIV0659</strain>
    </source>
</reference>
<dbReference type="AlphaFoldDB" id="A0A242CEX6"/>
<dbReference type="EMBL" id="NGLE01000002">
    <property type="protein sequence ID" value="OTO08795.1"/>
    <property type="molecule type" value="Genomic_DNA"/>
</dbReference>